<evidence type="ECO:0000313" key="6">
    <source>
        <dbReference type="EMBL" id="TMP85851.1"/>
    </source>
</evidence>
<comment type="caution">
    <text evidence="6">The sequence shown here is derived from an EMBL/GenBank/DDBJ whole genome shotgun (WGS) entry which is preliminary data.</text>
</comment>
<dbReference type="Gene3D" id="3.40.190.290">
    <property type="match status" value="1"/>
</dbReference>
<organism evidence="6 7">
    <name type="scientific">Pseudoalteromonas ruthenica</name>
    <dbReference type="NCBI Taxonomy" id="151081"/>
    <lineage>
        <taxon>Bacteria</taxon>
        <taxon>Pseudomonadati</taxon>
        <taxon>Pseudomonadota</taxon>
        <taxon>Gammaproteobacteria</taxon>
        <taxon>Alteromonadales</taxon>
        <taxon>Pseudoalteromonadaceae</taxon>
        <taxon>Pseudoalteromonas</taxon>
    </lineage>
</organism>
<dbReference type="AlphaFoldDB" id="A0A5S3Z1G6"/>
<evidence type="ECO:0000256" key="1">
    <source>
        <dbReference type="ARBA" id="ARBA00009437"/>
    </source>
</evidence>
<dbReference type="Proteomes" id="UP000305874">
    <property type="component" value="Unassembled WGS sequence"/>
</dbReference>
<dbReference type="Pfam" id="PF00126">
    <property type="entry name" value="HTH_1"/>
    <property type="match status" value="1"/>
</dbReference>
<dbReference type="PANTHER" id="PTHR30126:SF98">
    <property type="entry name" value="HTH-TYPE TRANSCRIPTIONAL ACTIVATOR BAUR"/>
    <property type="match status" value="1"/>
</dbReference>
<dbReference type="GO" id="GO:0003700">
    <property type="term" value="F:DNA-binding transcription factor activity"/>
    <property type="evidence" value="ECO:0007669"/>
    <property type="project" value="InterPro"/>
</dbReference>
<keyword evidence="4" id="KW-0804">Transcription</keyword>
<keyword evidence="3" id="KW-0238">DNA-binding</keyword>
<dbReference type="PANTHER" id="PTHR30126">
    <property type="entry name" value="HTH-TYPE TRANSCRIPTIONAL REGULATOR"/>
    <property type="match status" value="1"/>
</dbReference>
<dbReference type="PROSITE" id="PS50931">
    <property type="entry name" value="HTH_LYSR"/>
    <property type="match status" value="1"/>
</dbReference>
<dbReference type="PRINTS" id="PR00039">
    <property type="entry name" value="HTHLYSR"/>
</dbReference>
<evidence type="ECO:0000259" key="5">
    <source>
        <dbReference type="PROSITE" id="PS50931"/>
    </source>
</evidence>
<proteinExistence type="inferred from homology"/>
<dbReference type="STRING" id="151081.TW72_00490"/>
<dbReference type="Gene3D" id="1.10.10.10">
    <property type="entry name" value="Winged helix-like DNA-binding domain superfamily/Winged helix DNA-binding domain"/>
    <property type="match status" value="1"/>
</dbReference>
<evidence type="ECO:0000256" key="3">
    <source>
        <dbReference type="ARBA" id="ARBA00023125"/>
    </source>
</evidence>
<comment type="similarity">
    <text evidence="1">Belongs to the LysR transcriptional regulatory family.</text>
</comment>
<accession>A0A5S3Z1G6</accession>
<evidence type="ECO:0000256" key="2">
    <source>
        <dbReference type="ARBA" id="ARBA00023015"/>
    </source>
</evidence>
<evidence type="ECO:0000313" key="7">
    <source>
        <dbReference type="Proteomes" id="UP000305874"/>
    </source>
</evidence>
<dbReference type="RefSeq" id="WP_022945812.1">
    <property type="nucleotide sequence ID" value="NZ_CP023397.1"/>
</dbReference>
<dbReference type="InterPro" id="IPR000847">
    <property type="entry name" value="LysR_HTH_N"/>
</dbReference>
<protein>
    <submittedName>
        <fullName evidence="6">LysR family transcriptional regulator</fullName>
    </submittedName>
</protein>
<dbReference type="GO" id="GO:0000976">
    <property type="term" value="F:transcription cis-regulatory region binding"/>
    <property type="evidence" value="ECO:0007669"/>
    <property type="project" value="TreeGrafter"/>
</dbReference>
<dbReference type="InterPro" id="IPR005119">
    <property type="entry name" value="LysR_subst-bd"/>
</dbReference>
<dbReference type="EMBL" id="PNCG01000017">
    <property type="protein sequence ID" value="TMP85851.1"/>
    <property type="molecule type" value="Genomic_DNA"/>
</dbReference>
<evidence type="ECO:0000256" key="4">
    <source>
        <dbReference type="ARBA" id="ARBA00023163"/>
    </source>
</evidence>
<feature type="domain" description="HTH lysR-type" evidence="5">
    <location>
        <begin position="4"/>
        <end position="61"/>
    </location>
</feature>
<dbReference type="Pfam" id="PF03466">
    <property type="entry name" value="LysR_substrate"/>
    <property type="match status" value="1"/>
</dbReference>
<dbReference type="SUPFAM" id="SSF53850">
    <property type="entry name" value="Periplasmic binding protein-like II"/>
    <property type="match status" value="1"/>
</dbReference>
<dbReference type="InterPro" id="IPR036388">
    <property type="entry name" value="WH-like_DNA-bd_sf"/>
</dbReference>
<reference evidence="6 7" key="1">
    <citation type="submission" date="2017-12" db="EMBL/GenBank/DDBJ databases">
        <authorList>
            <person name="Paulsen S."/>
            <person name="Gram L.K."/>
        </authorList>
    </citation>
    <scope>NUCLEOTIDE SEQUENCE [LARGE SCALE GENOMIC DNA]</scope>
    <source>
        <strain evidence="6 7">S2897</strain>
    </source>
</reference>
<gene>
    <name evidence="6" type="ORF">CWC05_16045</name>
</gene>
<dbReference type="FunFam" id="1.10.10.10:FF:000001">
    <property type="entry name" value="LysR family transcriptional regulator"/>
    <property type="match status" value="1"/>
</dbReference>
<sequence>MNRLNYHHLYYFWRVARLGNLTQAAQELHVSQSALSVQIKQLEQSMAIKLFARQGRNLVLTDMGKRVLAYADDIFNKGEELSSFLLKGVQQEKQHLSIGVLNTLSRNFIEGFITPLLNHQDVSFSLTARRMEGLLNGLIDHELDVVLTNRAISPNHQDDLWQSRLLSRQALAIVGPPSTKIDSDFPLGYEQVQWVVPSENSEIRDSFNALCARWQYKPDIKAQANDMAMLRLLARDSGALAVLPPVVVKDEIEQGILCQYQSLPDAYEHFYAITAQRKFMPDALAQLFEQVAVIP</sequence>
<reference evidence="7" key="2">
    <citation type="submission" date="2019-06" db="EMBL/GenBank/DDBJ databases">
        <title>Co-occurence of chitin degradation, pigmentation and bioactivity in marine Pseudoalteromonas.</title>
        <authorList>
            <person name="Sonnenschein E.C."/>
            <person name="Bech P.K."/>
        </authorList>
    </citation>
    <scope>NUCLEOTIDE SEQUENCE [LARGE SCALE GENOMIC DNA]</scope>
    <source>
        <strain evidence="7">S2897</strain>
    </source>
</reference>
<dbReference type="SUPFAM" id="SSF46785">
    <property type="entry name" value="Winged helix' DNA-binding domain"/>
    <property type="match status" value="1"/>
</dbReference>
<keyword evidence="2" id="KW-0805">Transcription regulation</keyword>
<dbReference type="InterPro" id="IPR036390">
    <property type="entry name" value="WH_DNA-bd_sf"/>
</dbReference>
<name>A0A5S3Z1G6_9GAMM</name>